<feature type="transmembrane region" description="Helical" evidence="1">
    <location>
        <begin position="173"/>
        <end position="196"/>
    </location>
</feature>
<feature type="transmembrane region" description="Helical" evidence="1">
    <location>
        <begin position="241"/>
        <end position="261"/>
    </location>
</feature>
<feature type="transmembrane region" description="Helical" evidence="1">
    <location>
        <begin position="302"/>
        <end position="322"/>
    </location>
</feature>
<gene>
    <name evidence="2" type="ORF">PMEA_00016697</name>
</gene>
<feature type="transmembrane region" description="Helical" evidence="1">
    <location>
        <begin position="437"/>
        <end position="460"/>
    </location>
</feature>
<feature type="transmembrane region" description="Helical" evidence="1">
    <location>
        <begin position="273"/>
        <end position="290"/>
    </location>
</feature>
<feature type="transmembrane region" description="Helical" evidence="1">
    <location>
        <begin position="328"/>
        <end position="346"/>
    </location>
</feature>
<accession>A0AAU9VNE7</accession>
<proteinExistence type="predicted"/>
<keyword evidence="3" id="KW-1185">Reference proteome</keyword>
<evidence type="ECO:0000313" key="2">
    <source>
        <dbReference type="EMBL" id="CAH3035201.1"/>
    </source>
</evidence>
<protein>
    <submittedName>
        <fullName evidence="2">Uncharacterized protein</fullName>
    </submittedName>
</protein>
<keyword evidence="1" id="KW-1133">Transmembrane helix</keyword>
<dbReference type="EMBL" id="CALNXJ010000003">
    <property type="protein sequence ID" value="CAH3035201.1"/>
    <property type="molecule type" value="Genomic_DNA"/>
</dbReference>
<name>A0AAU9VNE7_9CNID</name>
<dbReference type="Proteomes" id="UP001159428">
    <property type="component" value="Unassembled WGS sequence"/>
</dbReference>
<feature type="transmembrane region" description="Helical" evidence="1">
    <location>
        <begin position="148"/>
        <end position="166"/>
    </location>
</feature>
<reference evidence="2 3" key="1">
    <citation type="submission" date="2022-05" db="EMBL/GenBank/DDBJ databases">
        <authorList>
            <consortium name="Genoscope - CEA"/>
            <person name="William W."/>
        </authorList>
    </citation>
    <scope>NUCLEOTIDE SEQUENCE [LARGE SCALE GENOMIC DNA]</scope>
</reference>
<keyword evidence="1" id="KW-0812">Transmembrane</keyword>
<comment type="caution">
    <text evidence="2">The sequence shown here is derived from an EMBL/GenBank/DDBJ whole genome shotgun (WGS) entry which is preliminary data.</text>
</comment>
<feature type="transmembrane region" description="Helical" evidence="1">
    <location>
        <begin position="480"/>
        <end position="502"/>
    </location>
</feature>
<organism evidence="2 3">
    <name type="scientific">Pocillopora meandrina</name>
    <dbReference type="NCBI Taxonomy" id="46732"/>
    <lineage>
        <taxon>Eukaryota</taxon>
        <taxon>Metazoa</taxon>
        <taxon>Cnidaria</taxon>
        <taxon>Anthozoa</taxon>
        <taxon>Hexacorallia</taxon>
        <taxon>Scleractinia</taxon>
        <taxon>Astrocoeniina</taxon>
        <taxon>Pocilloporidae</taxon>
        <taxon>Pocillopora</taxon>
    </lineage>
</organism>
<keyword evidence="1" id="KW-0472">Membrane</keyword>
<feature type="transmembrane region" description="Helical" evidence="1">
    <location>
        <begin position="202"/>
        <end position="221"/>
    </location>
</feature>
<evidence type="ECO:0000313" key="3">
    <source>
        <dbReference type="Proteomes" id="UP001159428"/>
    </source>
</evidence>
<dbReference type="AlphaFoldDB" id="A0AAU9VNE7"/>
<sequence>MLGAVAEFLIYIIESFTGSVIENYSPTGCQVADDDQGLLEEDNLADFTRFDSRGVDTVFQEFDPPAGHYGKMAWKLSRPPSLKFLVTCFKTVFKMQFVFGSSIGLLAIAIAVLDFNTADLCYERTAQWYSMPRVIQSIRVTSQSIEGFLIQLWHFSIMLCIFGFSFMKELNLFTVNLLAAFTDCCYRLYLQIFGIYKHSWMSYPLNVLFTLMVMTNSVIIAKHIIPEHLYSKKTLFKTTGLLALQFIFGLPICFLLVYKIFPWYNEKSEIEKVFIAGLSPLFLSIPKVIVRTAVTKFNLVHPGVLHLLIGTLYTAAAFVFRVMQAELVSFWLFVALGAGHAVVDLIERLTVSMRDYIWEYAYKLLSRCCRSRPRDFPAGITRTPRSMRFVADVSIQLVLTEANALVSAVGFSQLYNFMYPDDFQTPDGYFESLIWQFLARCVTGLAIDVFFNTVSLWLQAMYLNVAVLKVWRSKQWRYHVISNVVCTIMVVLYFTEYLFAIVRGKNNGKKLKRFAFNCSLPFSKF</sequence>
<feature type="transmembrane region" description="Helical" evidence="1">
    <location>
        <begin position="92"/>
        <end position="113"/>
    </location>
</feature>
<evidence type="ECO:0000256" key="1">
    <source>
        <dbReference type="SAM" id="Phobius"/>
    </source>
</evidence>